<proteinExistence type="predicted"/>
<feature type="transmembrane region" description="Helical" evidence="5">
    <location>
        <begin position="120"/>
        <end position="142"/>
    </location>
</feature>
<accession>A0A1W0W8F8</accession>
<dbReference type="PROSITE" id="PS50262">
    <property type="entry name" value="G_PROTEIN_RECEP_F1_2"/>
    <property type="match status" value="1"/>
</dbReference>
<evidence type="ECO:0000259" key="6">
    <source>
        <dbReference type="PROSITE" id="PS50262"/>
    </source>
</evidence>
<dbReference type="Proteomes" id="UP000192578">
    <property type="component" value="Unassembled WGS sequence"/>
</dbReference>
<dbReference type="CDD" id="cd00637">
    <property type="entry name" value="7tm_classA_rhodopsin-like"/>
    <property type="match status" value="1"/>
</dbReference>
<protein>
    <recommendedName>
        <fullName evidence="6">G-protein coupled receptors family 1 profile domain-containing protein</fullName>
    </recommendedName>
</protein>
<evidence type="ECO:0000256" key="4">
    <source>
        <dbReference type="ARBA" id="ARBA00023136"/>
    </source>
</evidence>
<keyword evidence="3 5" id="KW-1133">Transmembrane helix</keyword>
<comment type="subcellular location">
    <subcellularLocation>
        <location evidence="1">Membrane</location>
    </subcellularLocation>
</comment>
<evidence type="ECO:0000256" key="5">
    <source>
        <dbReference type="SAM" id="Phobius"/>
    </source>
</evidence>
<evidence type="ECO:0000256" key="3">
    <source>
        <dbReference type="ARBA" id="ARBA00022989"/>
    </source>
</evidence>
<evidence type="ECO:0000256" key="2">
    <source>
        <dbReference type="ARBA" id="ARBA00022692"/>
    </source>
</evidence>
<organism evidence="7 8">
    <name type="scientific">Hypsibius exemplaris</name>
    <name type="common">Freshwater tardigrade</name>
    <dbReference type="NCBI Taxonomy" id="2072580"/>
    <lineage>
        <taxon>Eukaryota</taxon>
        <taxon>Metazoa</taxon>
        <taxon>Ecdysozoa</taxon>
        <taxon>Tardigrada</taxon>
        <taxon>Eutardigrada</taxon>
        <taxon>Parachela</taxon>
        <taxon>Hypsibioidea</taxon>
        <taxon>Hypsibiidae</taxon>
        <taxon>Hypsibius</taxon>
    </lineage>
</organism>
<keyword evidence="8" id="KW-1185">Reference proteome</keyword>
<evidence type="ECO:0000256" key="1">
    <source>
        <dbReference type="ARBA" id="ARBA00004370"/>
    </source>
</evidence>
<feature type="transmembrane region" description="Helical" evidence="5">
    <location>
        <begin position="229"/>
        <end position="247"/>
    </location>
</feature>
<sequence length="323" mass="35873">MVQPEWVTLILDGIMILTQAFNLCVFHYWRGKEPFVLLHIALAVMSGLVGIITAVTPLVRILPWDHTGSVMTINLAFRAFQYIETLYTLILLSISVDRWLSVEFPVKYRAKISKTKIRQAIAATVVLAVVLNLPDMIVHWEVIAAFCHKPVEQSVLTLARRIWKILAGPFILGVVAVLQARLIAIAVQTKLKRINILSRQVGVANNNGNNTAGGVEVVQIVWSSLRASLIIVLAGVVSGLPRVIPLPVSTSPILLRIINLIPAVQHMYSPVVYLLFFPQYRAVLVRICGQMFQRPSWMKLRGVVAAPIRADRSASSPTQMRPA</sequence>
<feature type="transmembrane region" description="Helical" evidence="5">
    <location>
        <begin position="253"/>
        <end position="276"/>
    </location>
</feature>
<feature type="transmembrane region" description="Helical" evidence="5">
    <location>
        <begin position="36"/>
        <end position="59"/>
    </location>
</feature>
<dbReference type="SUPFAM" id="SSF81321">
    <property type="entry name" value="Family A G protein-coupled receptor-like"/>
    <property type="match status" value="1"/>
</dbReference>
<dbReference type="AlphaFoldDB" id="A0A1W0W8F8"/>
<feature type="transmembrane region" description="Helical" evidence="5">
    <location>
        <begin position="162"/>
        <end position="184"/>
    </location>
</feature>
<feature type="transmembrane region" description="Helical" evidence="5">
    <location>
        <begin position="6"/>
        <end position="29"/>
    </location>
</feature>
<dbReference type="GO" id="GO:0016020">
    <property type="term" value="C:membrane"/>
    <property type="evidence" value="ECO:0007669"/>
    <property type="project" value="UniProtKB-SubCell"/>
</dbReference>
<comment type="caution">
    <text evidence="7">The sequence shown here is derived from an EMBL/GenBank/DDBJ whole genome shotgun (WGS) entry which is preliminary data.</text>
</comment>
<keyword evidence="2 5" id="KW-0812">Transmembrane</keyword>
<reference evidence="8" key="1">
    <citation type="submission" date="2017-01" db="EMBL/GenBank/DDBJ databases">
        <title>Comparative genomics of anhydrobiosis in the tardigrade Hypsibius dujardini.</title>
        <authorList>
            <person name="Yoshida Y."/>
            <person name="Koutsovoulos G."/>
            <person name="Laetsch D."/>
            <person name="Stevens L."/>
            <person name="Kumar S."/>
            <person name="Horikawa D."/>
            <person name="Ishino K."/>
            <person name="Komine S."/>
            <person name="Tomita M."/>
            <person name="Blaxter M."/>
            <person name="Arakawa K."/>
        </authorList>
    </citation>
    <scope>NUCLEOTIDE SEQUENCE [LARGE SCALE GENOMIC DNA]</scope>
    <source>
        <strain evidence="8">Z151</strain>
    </source>
</reference>
<dbReference type="InterPro" id="IPR017452">
    <property type="entry name" value="GPCR_Rhodpsn_7TM"/>
</dbReference>
<evidence type="ECO:0000313" key="8">
    <source>
        <dbReference type="Proteomes" id="UP000192578"/>
    </source>
</evidence>
<name>A0A1W0W8F8_HYPEX</name>
<dbReference type="EMBL" id="MTYJ01000170">
    <property type="protein sequence ID" value="OQV11494.1"/>
    <property type="molecule type" value="Genomic_DNA"/>
</dbReference>
<evidence type="ECO:0000313" key="7">
    <source>
        <dbReference type="EMBL" id="OQV11494.1"/>
    </source>
</evidence>
<dbReference type="Gene3D" id="1.20.1070.10">
    <property type="entry name" value="Rhodopsin 7-helix transmembrane proteins"/>
    <property type="match status" value="1"/>
</dbReference>
<feature type="domain" description="G-protein coupled receptors family 1 profile" evidence="6">
    <location>
        <begin position="88"/>
        <end position="273"/>
    </location>
</feature>
<keyword evidence="4 5" id="KW-0472">Membrane</keyword>
<gene>
    <name evidence="7" type="ORF">BV898_14224</name>
</gene>
<feature type="transmembrane region" description="Helical" evidence="5">
    <location>
        <begin position="79"/>
        <end position="100"/>
    </location>
</feature>